<feature type="compositionally biased region" description="Polar residues" evidence="1">
    <location>
        <begin position="9"/>
        <end position="24"/>
    </location>
</feature>
<organism evidence="3 4">
    <name type="scientific">Symbiodinium microadriaticum</name>
    <name type="common">Dinoflagellate</name>
    <name type="synonym">Zooxanthella microadriatica</name>
    <dbReference type="NCBI Taxonomy" id="2951"/>
    <lineage>
        <taxon>Eukaryota</taxon>
        <taxon>Sar</taxon>
        <taxon>Alveolata</taxon>
        <taxon>Dinophyceae</taxon>
        <taxon>Suessiales</taxon>
        <taxon>Symbiodiniaceae</taxon>
        <taxon>Symbiodinium</taxon>
    </lineage>
</organism>
<dbReference type="EMBL" id="LSRX01000069">
    <property type="protein sequence ID" value="OLQ10898.1"/>
    <property type="molecule type" value="Genomic_DNA"/>
</dbReference>
<feature type="transmembrane region" description="Helical" evidence="2">
    <location>
        <begin position="30"/>
        <end position="50"/>
    </location>
</feature>
<evidence type="ECO:0000256" key="1">
    <source>
        <dbReference type="SAM" id="MobiDB-lite"/>
    </source>
</evidence>
<evidence type="ECO:0000313" key="3">
    <source>
        <dbReference type="EMBL" id="OLQ10898.1"/>
    </source>
</evidence>
<feature type="region of interest" description="Disordered" evidence="1">
    <location>
        <begin position="1"/>
        <end position="24"/>
    </location>
</feature>
<dbReference type="AlphaFoldDB" id="A0A1Q9EU13"/>
<sequence>MTPLACMSGTLQLSERSSERSPVQRQPVRGLAILALIGAASTAFVGGGALRRARSDTKDRVALLATSVALPPTTTETEVDHRKSPFAQCLVEYKKPDGSLNGESYVFHMDAAFEDSKRAEKKPSFSRLLQKSSHIWGRATTVRCLPLDSLSGIGGPCMECVRLFVGGTYGGGVIVPAMDYSQINKTQWQPDECLRLRVFGQPPVGDDIASIETGGGSMPGHEQRMTTFCRVASFPGLG</sequence>
<reference evidence="3 4" key="1">
    <citation type="submission" date="2016-02" db="EMBL/GenBank/DDBJ databases">
        <title>Genome analysis of coral dinoflagellate symbionts highlights evolutionary adaptations to a symbiotic lifestyle.</title>
        <authorList>
            <person name="Aranda M."/>
            <person name="Li Y."/>
            <person name="Liew Y.J."/>
            <person name="Baumgarten S."/>
            <person name="Simakov O."/>
            <person name="Wilson M."/>
            <person name="Piel J."/>
            <person name="Ashoor H."/>
            <person name="Bougouffa S."/>
            <person name="Bajic V.B."/>
            <person name="Ryu T."/>
            <person name="Ravasi T."/>
            <person name="Bayer T."/>
            <person name="Micklem G."/>
            <person name="Kim H."/>
            <person name="Bhak J."/>
            <person name="Lajeunesse T.C."/>
            <person name="Voolstra C.R."/>
        </authorList>
    </citation>
    <scope>NUCLEOTIDE SEQUENCE [LARGE SCALE GENOMIC DNA]</scope>
    <source>
        <strain evidence="3 4">CCMP2467</strain>
    </source>
</reference>
<keyword evidence="2" id="KW-0812">Transmembrane</keyword>
<dbReference type="Proteomes" id="UP000186817">
    <property type="component" value="Unassembled WGS sequence"/>
</dbReference>
<proteinExistence type="predicted"/>
<accession>A0A1Q9EU13</accession>
<keyword evidence="2" id="KW-0472">Membrane</keyword>
<keyword evidence="4" id="KW-1185">Reference proteome</keyword>
<gene>
    <name evidence="3" type="ORF">AK812_SmicGene5302</name>
</gene>
<evidence type="ECO:0000256" key="2">
    <source>
        <dbReference type="SAM" id="Phobius"/>
    </source>
</evidence>
<comment type="caution">
    <text evidence="3">The sequence shown here is derived from an EMBL/GenBank/DDBJ whole genome shotgun (WGS) entry which is preliminary data.</text>
</comment>
<name>A0A1Q9EU13_SYMMI</name>
<evidence type="ECO:0000313" key="4">
    <source>
        <dbReference type="Proteomes" id="UP000186817"/>
    </source>
</evidence>
<keyword evidence="2" id="KW-1133">Transmembrane helix</keyword>
<dbReference type="OrthoDB" id="410960at2759"/>
<protein>
    <submittedName>
        <fullName evidence="3">Uncharacterized protein</fullName>
    </submittedName>
</protein>